<feature type="transmembrane region" description="Helical" evidence="1">
    <location>
        <begin position="59"/>
        <end position="74"/>
    </location>
</feature>
<keyword evidence="1" id="KW-0812">Transmembrane</keyword>
<proteinExistence type="predicted"/>
<keyword evidence="1" id="KW-1133">Transmembrane helix</keyword>
<feature type="transmembrane region" description="Helical" evidence="1">
    <location>
        <begin position="34"/>
        <end position="52"/>
    </location>
</feature>
<evidence type="ECO:0000256" key="1">
    <source>
        <dbReference type="SAM" id="Phobius"/>
    </source>
</evidence>
<evidence type="ECO:0000313" key="3">
    <source>
        <dbReference type="Proteomes" id="UP000250085"/>
    </source>
</evidence>
<evidence type="ECO:0000313" key="2">
    <source>
        <dbReference type="EMBL" id="ASJ14846.1"/>
    </source>
</evidence>
<dbReference type="OrthoDB" id="97196at2157"/>
<dbReference type="KEGG" id="trl:A3L10_06730"/>
<dbReference type="EMBL" id="CP015106">
    <property type="protein sequence ID" value="ASJ14846.1"/>
    <property type="molecule type" value="Genomic_DNA"/>
</dbReference>
<keyword evidence="1" id="KW-0472">Membrane</keyword>
<accession>A0A2Z2NAT5</accession>
<name>A0A2Z2NAT5_9EURY</name>
<gene>
    <name evidence="2" type="ORF">A3L10_06730</name>
</gene>
<dbReference type="RefSeq" id="WP_088866918.1">
    <property type="nucleotide sequence ID" value="NZ_CP015106.1"/>
</dbReference>
<reference evidence="2 3" key="1">
    <citation type="submission" date="2016-04" db="EMBL/GenBank/DDBJ databases">
        <title>Complete genome sequence of Thermococcus radiotolerans type strain EJ2.</title>
        <authorList>
            <person name="Oger P.M."/>
        </authorList>
    </citation>
    <scope>NUCLEOTIDE SEQUENCE [LARGE SCALE GENOMIC DNA]</scope>
    <source>
        <strain evidence="2 3">EJ2</strain>
    </source>
</reference>
<sequence length="75" mass="8520">MRTLGIILVFIGLLVLLREFDPAFLGWLQPYAPYIKEAFGGVTLIAIGLYFLTKRTARKLVIAAYLIYLLLYLVV</sequence>
<dbReference type="GeneID" id="33328528"/>
<organism evidence="2 3">
    <name type="scientific">Thermococcus radiotolerans</name>
    <dbReference type="NCBI Taxonomy" id="187880"/>
    <lineage>
        <taxon>Archaea</taxon>
        <taxon>Methanobacteriati</taxon>
        <taxon>Methanobacteriota</taxon>
        <taxon>Thermococci</taxon>
        <taxon>Thermococcales</taxon>
        <taxon>Thermococcaceae</taxon>
        <taxon>Thermococcus</taxon>
    </lineage>
</organism>
<protein>
    <submittedName>
        <fullName evidence="2">Uncharacterized protein</fullName>
    </submittedName>
</protein>
<dbReference type="Proteomes" id="UP000250085">
    <property type="component" value="Chromosome"/>
</dbReference>
<keyword evidence="3" id="KW-1185">Reference proteome</keyword>
<dbReference type="AlphaFoldDB" id="A0A2Z2NAT5"/>